<feature type="compositionally biased region" description="Low complexity" evidence="5">
    <location>
        <begin position="37"/>
        <end position="60"/>
    </location>
</feature>
<evidence type="ECO:0000313" key="7">
    <source>
        <dbReference type="EMBL" id="ODV62781.1"/>
    </source>
</evidence>
<dbReference type="GO" id="GO:0005634">
    <property type="term" value="C:nucleus"/>
    <property type="evidence" value="ECO:0007669"/>
    <property type="project" value="UniProtKB-UniRule"/>
</dbReference>
<evidence type="ECO:0000256" key="1">
    <source>
        <dbReference type="ARBA" id="ARBA00023015"/>
    </source>
</evidence>
<keyword evidence="8" id="KW-1185">Reference proteome</keyword>
<dbReference type="AlphaFoldDB" id="A0A1D2VME6"/>
<gene>
    <name evidence="7" type="ORF">ASCRUDRAFT_79438</name>
</gene>
<dbReference type="PANTHER" id="PTHR10270:SF161">
    <property type="entry name" value="SEX-DETERMINING REGION Y PROTEIN"/>
    <property type="match status" value="1"/>
</dbReference>
<accession>A0A1D2VME6</accession>
<dbReference type="CDD" id="cd01389">
    <property type="entry name" value="HMG-box_ROX1-like"/>
    <property type="match status" value="1"/>
</dbReference>
<evidence type="ECO:0000259" key="6">
    <source>
        <dbReference type="PROSITE" id="PS50118"/>
    </source>
</evidence>
<dbReference type="SUPFAM" id="SSF47095">
    <property type="entry name" value="HMG-box"/>
    <property type="match status" value="1"/>
</dbReference>
<proteinExistence type="predicted"/>
<organism evidence="7 8">
    <name type="scientific">Ascoidea rubescens DSM 1968</name>
    <dbReference type="NCBI Taxonomy" id="1344418"/>
    <lineage>
        <taxon>Eukaryota</taxon>
        <taxon>Fungi</taxon>
        <taxon>Dikarya</taxon>
        <taxon>Ascomycota</taxon>
        <taxon>Saccharomycotina</taxon>
        <taxon>Saccharomycetes</taxon>
        <taxon>Ascoideaceae</taxon>
        <taxon>Ascoidea</taxon>
    </lineage>
</organism>
<feature type="domain" description="HMG box" evidence="6">
    <location>
        <begin position="149"/>
        <end position="218"/>
    </location>
</feature>
<dbReference type="GO" id="GO:0030154">
    <property type="term" value="P:cell differentiation"/>
    <property type="evidence" value="ECO:0007669"/>
    <property type="project" value="TreeGrafter"/>
</dbReference>
<evidence type="ECO:0000313" key="8">
    <source>
        <dbReference type="Proteomes" id="UP000095038"/>
    </source>
</evidence>
<dbReference type="GO" id="GO:0000122">
    <property type="term" value="P:negative regulation of transcription by RNA polymerase II"/>
    <property type="evidence" value="ECO:0007669"/>
    <property type="project" value="UniProtKB-ARBA"/>
</dbReference>
<keyword evidence="3" id="KW-0804">Transcription</keyword>
<reference evidence="8" key="1">
    <citation type="submission" date="2016-05" db="EMBL/GenBank/DDBJ databases">
        <title>Comparative genomics of biotechnologically important yeasts.</title>
        <authorList>
            <consortium name="DOE Joint Genome Institute"/>
            <person name="Riley R."/>
            <person name="Haridas S."/>
            <person name="Wolfe K.H."/>
            <person name="Lopes M.R."/>
            <person name="Hittinger C.T."/>
            <person name="Goker M."/>
            <person name="Salamov A."/>
            <person name="Wisecaver J."/>
            <person name="Long T.M."/>
            <person name="Aerts A.L."/>
            <person name="Barry K."/>
            <person name="Choi C."/>
            <person name="Clum A."/>
            <person name="Coughlan A.Y."/>
            <person name="Deshpande S."/>
            <person name="Douglass A.P."/>
            <person name="Hanson S.J."/>
            <person name="Klenk H.-P."/>
            <person name="Labutti K."/>
            <person name="Lapidus A."/>
            <person name="Lindquist E."/>
            <person name="Lipzen A."/>
            <person name="Meier-Kolthoff J.P."/>
            <person name="Ohm R.A."/>
            <person name="Otillar R.P."/>
            <person name="Pangilinan J."/>
            <person name="Peng Y."/>
            <person name="Rokas A."/>
            <person name="Rosa C.A."/>
            <person name="Scheuner C."/>
            <person name="Sibirny A.A."/>
            <person name="Slot J.C."/>
            <person name="Stielow J.B."/>
            <person name="Sun H."/>
            <person name="Kurtzman C.P."/>
            <person name="Blackwell M."/>
            <person name="Grigoriev I.V."/>
            <person name="Jeffries T.W."/>
        </authorList>
    </citation>
    <scope>NUCLEOTIDE SEQUENCE [LARGE SCALE GENOMIC DNA]</scope>
    <source>
        <strain evidence="8">DSM 1968</strain>
    </source>
</reference>
<dbReference type="FunFam" id="1.10.30.10:FF:000041">
    <property type="entry name" value="HMG box family protein"/>
    <property type="match status" value="1"/>
</dbReference>
<dbReference type="PANTHER" id="PTHR10270">
    <property type="entry name" value="SOX TRANSCRIPTION FACTOR"/>
    <property type="match status" value="1"/>
</dbReference>
<dbReference type="GO" id="GO:0000978">
    <property type="term" value="F:RNA polymerase II cis-regulatory region sequence-specific DNA binding"/>
    <property type="evidence" value="ECO:0007669"/>
    <property type="project" value="TreeGrafter"/>
</dbReference>
<evidence type="ECO:0000256" key="2">
    <source>
        <dbReference type="ARBA" id="ARBA00023125"/>
    </source>
</evidence>
<keyword evidence="4" id="KW-0539">Nucleus</keyword>
<dbReference type="SMART" id="SM00398">
    <property type="entry name" value="HMG"/>
    <property type="match status" value="1"/>
</dbReference>
<dbReference type="InterPro" id="IPR036910">
    <property type="entry name" value="HMG_box_dom_sf"/>
</dbReference>
<dbReference type="RefSeq" id="XP_020049088.1">
    <property type="nucleotide sequence ID" value="XM_020194378.1"/>
</dbReference>
<keyword evidence="1" id="KW-0805">Transcription regulation</keyword>
<feature type="region of interest" description="Disordered" evidence="5">
    <location>
        <begin position="37"/>
        <end position="80"/>
    </location>
</feature>
<dbReference type="GO" id="GO:0001228">
    <property type="term" value="F:DNA-binding transcription activator activity, RNA polymerase II-specific"/>
    <property type="evidence" value="ECO:0007669"/>
    <property type="project" value="TreeGrafter"/>
</dbReference>
<dbReference type="GeneID" id="30968014"/>
<dbReference type="InterPro" id="IPR050140">
    <property type="entry name" value="SRY-related_HMG-box_TF-like"/>
</dbReference>
<dbReference type="Pfam" id="PF00505">
    <property type="entry name" value="HMG_box"/>
    <property type="match status" value="1"/>
</dbReference>
<feature type="compositionally biased region" description="Polar residues" evidence="5">
    <location>
        <begin position="61"/>
        <end position="80"/>
    </location>
</feature>
<dbReference type="InterPro" id="IPR009071">
    <property type="entry name" value="HMG_box_dom"/>
</dbReference>
<feature type="DNA-binding region" description="HMG box" evidence="4">
    <location>
        <begin position="149"/>
        <end position="218"/>
    </location>
</feature>
<dbReference type="OrthoDB" id="6247875at2759"/>
<name>A0A1D2VME6_9ASCO</name>
<dbReference type="STRING" id="1344418.A0A1D2VME6"/>
<dbReference type="PROSITE" id="PS50118">
    <property type="entry name" value="HMG_BOX_2"/>
    <property type="match status" value="1"/>
</dbReference>
<evidence type="ECO:0000256" key="4">
    <source>
        <dbReference type="PROSITE-ProRule" id="PRU00267"/>
    </source>
</evidence>
<dbReference type="Proteomes" id="UP000095038">
    <property type="component" value="Unassembled WGS sequence"/>
</dbReference>
<dbReference type="Gene3D" id="1.10.30.10">
    <property type="entry name" value="High mobility group box domain"/>
    <property type="match status" value="1"/>
</dbReference>
<feature type="region of interest" description="Disordered" evidence="5">
    <location>
        <begin position="105"/>
        <end position="129"/>
    </location>
</feature>
<sequence>MTYTDHKYYNQLLATGPNSLANYSLLKSSSYYPSPSNFSSTSLITPNPQVQQPPQSQQQQLIYGSSQHPQHVSQPYNYMSNSYIPNNTSESIDYPIIKENNNRVSKLSSGTASHKSKSSNSTSPSNTNVILDRCTCRNSNSSTNDSNHIPRPRNAFILFRQQYHQSVLDEGNIIRTNPDVSRELGKRWRALPLDQKAYWNKAAEEEKKKHAEKYPGYRYIPRRSGKKNLCSYCKSREAANEKLKYDVSNHIQNQLPNQLHSQIPIQPQPNQSPMMIANNILSPNLMLPIQNQMVQHSSPITSPQPFLHQPQTPQPYQNQYYNQQPYKLPPLNTSQLASSINQQFPRPHESADTKKVKEQITLPHISHLGLPTPDFNSLRIPNSNYSTSI</sequence>
<dbReference type="InParanoid" id="A0A1D2VME6"/>
<protein>
    <recommendedName>
        <fullName evidence="6">HMG box domain-containing protein</fullName>
    </recommendedName>
</protein>
<evidence type="ECO:0000256" key="3">
    <source>
        <dbReference type="ARBA" id="ARBA00023163"/>
    </source>
</evidence>
<feature type="compositionally biased region" description="Low complexity" evidence="5">
    <location>
        <begin position="108"/>
        <end position="128"/>
    </location>
</feature>
<dbReference type="EMBL" id="KV454476">
    <property type="protein sequence ID" value="ODV62781.1"/>
    <property type="molecule type" value="Genomic_DNA"/>
</dbReference>
<keyword evidence="2 4" id="KW-0238">DNA-binding</keyword>
<evidence type="ECO:0000256" key="5">
    <source>
        <dbReference type="SAM" id="MobiDB-lite"/>
    </source>
</evidence>